<dbReference type="SUPFAM" id="SSF52047">
    <property type="entry name" value="RNI-like"/>
    <property type="match status" value="1"/>
</dbReference>
<dbReference type="InterPro" id="IPR032675">
    <property type="entry name" value="LRR_dom_sf"/>
</dbReference>
<evidence type="ECO:0008006" key="4">
    <source>
        <dbReference type="Google" id="ProtNLM"/>
    </source>
</evidence>
<dbReference type="Gene3D" id="3.80.10.10">
    <property type="entry name" value="Ribonuclease Inhibitor"/>
    <property type="match status" value="1"/>
</dbReference>
<sequence>MSLTPLPVEVWLLIIDELGATREYGALKACVDASHGEVQERAKKHIPPKMIFKKIEDVAGINVGRKLRWEGPNQACIEGGGHGGGERFPIPHLATFASRLAGQWPNLKTVKIERAEWRVQDLDLQSIFVDLSCFDSITELHLHGVTFPTIVTFLRLVCGLPQLRELDVCDVEIVKTAIDASTLSMLRMVSLPWRGRSCEQPATVATRSAGLLPLAATIMDRVSIAQAISYSRTSPWSGITLLELGDVIFPAAVTFARLLCALPVLGTLDIQGPCTFSRHGFDPQDVPLLSGMLPRLEISKPSVNIAINTLVLRAGQSLRWINLDPIAEENPLLYSAMPPEVAQSLAHRLCIWGNTHLLVLRYSVDVINQHESYVAPIVERLNQVASASISDIHLAFHIANEVFLPKLCDSLAQIDTALCGTVLYSARLVKISLCGVASSKQIAKAKVRSCLPKLDSRGILRCAPPWLAYYYVDIYISIIASFANDSSDRICIKIKPIRSLLSNVVVSRRHMFSLQEQRVHSQKSKHRDRHHAQDREGVPAMLEGLGTVHTERDNEKDGNSISIPHLGASSFTLVR</sequence>
<gene>
    <name evidence="2" type="ORF">IEO21_07260</name>
</gene>
<evidence type="ECO:0000313" key="2">
    <source>
        <dbReference type="EMBL" id="KAF9809785.1"/>
    </source>
</evidence>
<reference evidence="2" key="2">
    <citation type="journal article" name="Front. Microbiol.">
        <title>Degradative Capacity of Two Strains of Rhodonia placenta: From Phenotype to Genotype.</title>
        <authorList>
            <person name="Kolle M."/>
            <person name="Horta M.A.C."/>
            <person name="Nowrousian M."/>
            <person name="Ohm R.A."/>
            <person name="Benz J.P."/>
            <person name="Pilgard A."/>
        </authorList>
    </citation>
    <scope>NUCLEOTIDE SEQUENCE</scope>
    <source>
        <strain evidence="2">FPRL280</strain>
    </source>
</reference>
<name>A0A8H7NYV0_9APHY</name>
<feature type="region of interest" description="Disordered" evidence="1">
    <location>
        <begin position="517"/>
        <end position="541"/>
    </location>
</feature>
<dbReference type="EMBL" id="JADOXO010000196">
    <property type="protein sequence ID" value="KAF9809785.1"/>
    <property type="molecule type" value="Genomic_DNA"/>
</dbReference>
<protein>
    <recommendedName>
        <fullName evidence="4">F-box domain-containing protein</fullName>
    </recommendedName>
</protein>
<proteinExistence type="predicted"/>
<accession>A0A8H7NYV0</accession>
<dbReference type="AlphaFoldDB" id="A0A8H7NYV0"/>
<organism evidence="2 3">
    <name type="scientific">Rhodonia placenta</name>
    <dbReference type="NCBI Taxonomy" id="104341"/>
    <lineage>
        <taxon>Eukaryota</taxon>
        <taxon>Fungi</taxon>
        <taxon>Dikarya</taxon>
        <taxon>Basidiomycota</taxon>
        <taxon>Agaricomycotina</taxon>
        <taxon>Agaricomycetes</taxon>
        <taxon>Polyporales</taxon>
        <taxon>Adustoporiaceae</taxon>
        <taxon>Rhodonia</taxon>
    </lineage>
</organism>
<dbReference type="Proteomes" id="UP000639403">
    <property type="component" value="Unassembled WGS sequence"/>
</dbReference>
<comment type="caution">
    <text evidence="2">The sequence shown here is derived from an EMBL/GenBank/DDBJ whole genome shotgun (WGS) entry which is preliminary data.</text>
</comment>
<evidence type="ECO:0000256" key="1">
    <source>
        <dbReference type="SAM" id="MobiDB-lite"/>
    </source>
</evidence>
<evidence type="ECO:0000313" key="3">
    <source>
        <dbReference type="Proteomes" id="UP000639403"/>
    </source>
</evidence>
<feature type="compositionally biased region" description="Basic residues" evidence="1">
    <location>
        <begin position="520"/>
        <end position="530"/>
    </location>
</feature>
<reference evidence="2" key="1">
    <citation type="submission" date="2020-11" db="EMBL/GenBank/DDBJ databases">
        <authorList>
            <person name="Koelle M."/>
            <person name="Horta M.A.C."/>
            <person name="Nowrousian M."/>
            <person name="Ohm R.A."/>
            <person name="Benz P."/>
            <person name="Pilgard A."/>
        </authorList>
    </citation>
    <scope>NUCLEOTIDE SEQUENCE</scope>
    <source>
        <strain evidence="2">FPRL280</strain>
    </source>
</reference>